<evidence type="ECO:0000313" key="1">
    <source>
        <dbReference type="EMBL" id="KAF2420129.1"/>
    </source>
</evidence>
<dbReference type="AlphaFoldDB" id="A0A9P4NFY3"/>
<accession>A0A9P4NFY3</accession>
<comment type="caution">
    <text evidence="1">The sequence shown here is derived from an EMBL/GenBank/DDBJ whole genome shotgun (WGS) entry which is preliminary data.</text>
</comment>
<reference evidence="1" key="1">
    <citation type="journal article" date="2020" name="Stud. Mycol.">
        <title>101 Dothideomycetes genomes: a test case for predicting lifestyles and emergence of pathogens.</title>
        <authorList>
            <person name="Haridas S."/>
            <person name="Albert R."/>
            <person name="Binder M."/>
            <person name="Bloem J."/>
            <person name="Labutti K."/>
            <person name="Salamov A."/>
            <person name="Andreopoulos B."/>
            <person name="Baker S."/>
            <person name="Barry K."/>
            <person name="Bills G."/>
            <person name="Bluhm B."/>
            <person name="Cannon C."/>
            <person name="Castanera R."/>
            <person name="Culley D."/>
            <person name="Daum C."/>
            <person name="Ezra D."/>
            <person name="Gonzalez J."/>
            <person name="Henrissat B."/>
            <person name="Kuo A."/>
            <person name="Liang C."/>
            <person name="Lipzen A."/>
            <person name="Lutzoni F."/>
            <person name="Magnuson J."/>
            <person name="Mondo S."/>
            <person name="Nolan M."/>
            <person name="Ohm R."/>
            <person name="Pangilinan J."/>
            <person name="Park H.-J."/>
            <person name="Ramirez L."/>
            <person name="Alfaro M."/>
            <person name="Sun H."/>
            <person name="Tritt A."/>
            <person name="Yoshinaga Y."/>
            <person name="Zwiers L.-H."/>
            <person name="Turgeon B."/>
            <person name="Goodwin S."/>
            <person name="Spatafora J."/>
            <person name="Crous P."/>
            <person name="Grigoriev I."/>
        </authorList>
    </citation>
    <scope>NUCLEOTIDE SEQUENCE</scope>
    <source>
        <strain evidence="1">CBS 130266</strain>
    </source>
</reference>
<name>A0A9P4NFY3_9PEZI</name>
<dbReference type="EMBL" id="MU007113">
    <property type="protein sequence ID" value="KAF2420129.1"/>
    <property type="molecule type" value="Genomic_DNA"/>
</dbReference>
<protein>
    <submittedName>
        <fullName evidence="1">Uncharacterized protein</fullName>
    </submittedName>
</protein>
<evidence type="ECO:0000313" key="2">
    <source>
        <dbReference type="Proteomes" id="UP000800235"/>
    </source>
</evidence>
<sequence>MCKFKFFSSLLSVQLGTKLPAKRPPAKKKRIVRSLCIRDAVMGRLNNQISEKEYLQCIVDHATGARHGVNRLCNGDDSEGAYLVSNVSQDLDPFASRVVSEWISRMLGHIEDTAPLHTTLKAYRSRNAKEFKAGIQEMDRVYGTSYHSSTLYKRALAMHALLLRDATMLKAVLDELFDDIDWPFHEEYNRIKYRWNEQKIARVVRKSIFKSIVPRGKRFRDLHAMEYMT</sequence>
<gene>
    <name evidence="1" type="ORF">EJ08DRAFT_31291</name>
</gene>
<keyword evidence="2" id="KW-1185">Reference proteome</keyword>
<dbReference type="Proteomes" id="UP000800235">
    <property type="component" value="Unassembled WGS sequence"/>
</dbReference>
<proteinExistence type="predicted"/>
<organism evidence="1 2">
    <name type="scientific">Tothia fuscella</name>
    <dbReference type="NCBI Taxonomy" id="1048955"/>
    <lineage>
        <taxon>Eukaryota</taxon>
        <taxon>Fungi</taxon>
        <taxon>Dikarya</taxon>
        <taxon>Ascomycota</taxon>
        <taxon>Pezizomycotina</taxon>
        <taxon>Dothideomycetes</taxon>
        <taxon>Pleosporomycetidae</taxon>
        <taxon>Venturiales</taxon>
        <taxon>Cylindrosympodiaceae</taxon>
        <taxon>Tothia</taxon>
    </lineage>
</organism>